<comment type="function">
    <text evidence="11">Catalyzes the anti-1,4-elimination of the C-3 phosphate and the C-6 proR hydrogen from 5-enolpyruvylshikimate-3-phosphate (EPSP) to yield chorismate, which is the branch point compound that serves as the starting substrate for the three terminal pathways of aromatic amino acid biosynthesis. This reaction introduces a second double bond into the aromatic ring system.</text>
</comment>
<dbReference type="OrthoDB" id="9771806at2"/>
<evidence type="ECO:0000256" key="4">
    <source>
        <dbReference type="ARBA" id="ARBA00022605"/>
    </source>
</evidence>
<feature type="binding site" evidence="11">
    <location>
        <position position="356"/>
    </location>
    <ligand>
        <name>FMN</name>
        <dbReference type="ChEBI" id="CHEBI:58210"/>
    </ligand>
</feature>
<evidence type="ECO:0000256" key="6">
    <source>
        <dbReference type="ARBA" id="ARBA00022643"/>
    </source>
</evidence>
<evidence type="ECO:0000313" key="14">
    <source>
        <dbReference type="Proteomes" id="UP000216446"/>
    </source>
</evidence>
<dbReference type="AlphaFoldDB" id="A0A259TZH7"/>
<evidence type="ECO:0000256" key="9">
    <source>
        <dbReference type="ARBA" id="ARBA00023141"/>
    </source>
</evidence>
<evidence type="ECO:0000313" key="13">
    <source>
        <dbReference type="EMBL" id="OZC02988.1"/>
    </source>
</evidence>
<dbReference type="FunFam" id="3.60.150.10:FF:000002">
    <property type="entry name" value="Chorismate synthase"/>
    <property type="match status" value="1"/>
</dbReference>
<dbReference type="PANTHER" id="PTHR21085">
    <property type="entry name" value="CHORISMATE SYNTHASE"/>
    <property type="match status" value="1"/>
</dbReference>
<dbReference type="InterPro" id="IPR000453">
    <property type="entry name" value="Chorismate_synth"/>
</dbReference>
<keyword evidence="10 11" id="KW-0456">Lyase</keyword>
<dbReference type="GO" id="GO:0010181">
    <property type="term" value="F:FMN binding"/>
    <property type="evidence" value="ECO:0007669"/>
    <property type="project" value="TreeGrafter"/>
</dbReference>
<keyword evidence="7 11" id="KW-0274">FAD</keyword>
<dbReference type="SUPFAM" id="SSF103263">
    <property type="entry name" value="Chorismate synthase, AroC"/>
    <property type="match status" value="1"/>
</dbReference>
<comment type="similarity">
    <text evidence="2 11 12">Belongs to the chorismate synthase family.</text>
</comment>
<keyword evidence="6 11" id="KW-0288">FMN</keyword>
<dbReference type="PROSITE" id="PS00787">
    <property type="entry name" value="CHORISMATE_SYNTHASE_1"/>
    <property type="match status" value="1"/>
</dbReference>
<dbReference type="Pfam" id="PF01264">
    <property type="entry name" value="Chorismate_synt"/>
    <property type="match status" value="1"/>
</dbReference>
<sequence length="409" mass="43448">MIRYLTAGESHGPALVGIVEGMPAGVPVTAADLDEHLSRRWLGFGRGGRAKIERDKVSVLSGLRFSHTMGSPIALHLANAAFEKDRAGWPEVMAAGGTGEGVDGITMPRPGHADLAGAQKYGFDRAPHGPDVRPVIDRSSARETAMRVACCSVARQMLRALGIEVGSHVLRIGEVGMDDPGLWREGRDALLASGGARALYEAADASETRMLDADLTERTIAHIKEAKAAGDTLGGVYEVIVTGVPPGLGSYVHWDRRLDGRLAQAILSIQAQKAAEVGDGWAAGRTPGSEVHDPISRDARGAYRRESNHAGGVEGGVSNGMPIVVRGAMKPIPTLIRPLASVDLETGEAQPTRYERSDVTSVPAASTVAEATVAWTIAEALVERYGGDTFEDLRQRLDADRERFGMERA</sequence>
<dbReference type="NCBIfam" id="TIGR00033">
    <property type="entry name" value="aroC"/>
    <property type="match status" value="1"/>
</dbReference>
<reference evidence="13 14" key="1">
    <citation type="submission" date="2016-11" db="EMBL/GenBank/DDBJ databases">
        <title>Study of marine rhodopsin-containing bacteria.</title>
        <authorList>
            <person name="Yoshizawa S."/>
            <person name="Kumagai Y."/>
            <person name="Kogure K."/>
        </authorList>
    </citation>
    <scope>NUCLEOTIDE SEQUENCE [LARGE SCALE GENOMIC DNA]</scope>
    <source>
        <strain evidence="13 14">SG-29</strain>
    </source>
</reference>
<feature type="binding site" evidence="11">
    <location>
        <position position="46"/>
    </location>
    <ligand>
        <name>NADP(+)</name>
        <dbReference type="ChEBI" id="CHEBI:58349"/>
    </ligand>
</feature>
<dbReference type="GO" id="GO:0009073">
    <property type="term" value="P:aromatic amino acid family biosynthetic process"/>
    <property type="evidence" value="ECO:0007669"/>
    <property type="project" value="UniProtKB-KW"/>
</dbReference>
<organism evidence="13 14">
    <name type="scientific">Rubricoccus marinus</name>
    <dbReference type="NCBI Taxonomy" id="716817"/>
    <lineage>
        <taxon>Bacteria</taxon>
        <taxon>Pseudomonadati</taxon>
        <taxon>Rhodothermota</taxon>
        <taxon>Rhodothermia</taxon>
        <taxon>Rhodothermales</taxon>
        <taxon>Rubricoccaceae</taxon>
        <taxon>Rubricoccus</taxon>
    </lineage>
</organism>
<dbReference type="PANTHER" id="PTHR21085:SF0">
    <property type="entry name" value="CHORISMATE SYNTHASE"/>
    <property type="match status" value="1"/>
</dbReference>
<dbReference type="GO" id="GO:0008652">
    <property type="term" value="P:amino acid biosynthetic process"/>
    <property type="evidence" value="ECO:0007669"/>
    <property type="project" value="UniProtKB-KW"/>
</dbReference>
<feature type="binding site" evidence="11">
    <location>
        <begin position="270"/>
        <end position="271"/>
    </location>
    <ligand>
        <name>FMN</name>
        <dbReference type="ChEBI" id="CHEBI:58210"/>
    </ligand>
</feature>
<dbReference type="NCBIfam" id="NF003793">
    <property type="entry name" value="PRK05382.1"/>
    <property type="match status" value="1"/>
</dbReference>
<feature type="binding site" evidence="11">
    <location>
        <position position="315"/>
    </location>
    <ligand>
        <name>FMN</name>
        <dbReference type="ChEBI" id="CHEBI:58210"/>
    </ligand>
</feature>
<dbReference type="InterPro" id="IPR035904">
    <property type="entry name" value="Chorismate_synth_AroC_sf"/>
</dbReference>
<evidence type="ECO:0000256" key="7">
    <source>
        <dbReference type="ARBA" id="ARBA00022827"/>
    </source>
</evidence>
<keyword evidence="14" id="KW-1185">Reference proteome</keyword>
<dbReference type="RefSeq" id="WP_094547817.1">
    <property type="nucleotide sequence ID" value="NZ_MQWB01000001.1"/>
</dbReference>
<dbReference type="CDD" id="cd07304">
    <property type="entry name" value="Chorismate_synthase"/>
    <property type="match status" value="1"/>
</dbReference>
<accession>A0A259TZH7</accession>
<dbReference type="GO" id="GO:0009423">
    <property type="term" value="P:chorismate biosynthetic process"/>
    <property type="evidence" value="ECO:0007669"/>
    <property type="project" value="UniProtKB-UniRule"/>
</dbReference>
<evidence type="ECO:0000256" key="5">
    <source>
        <dbReference type="ARBA" id="ARBA00022630"/>
    </source>
</evidence>
<keyword evidence="9 11" id="KW-0057">Aromatic amino acid biosynthesis</keyword>
<dbReference type="Proteomes" id="UP000216446">
    <property type="component" value="Unassembled WGS sequence"/>
</dbReference>
<dbReference type="Gene3D" id="3.60.150.10">
    <property type="entry name" value="Chorismate synthase AroC"/>
    <property type="match status" value="1"/>
</dbReference>
<dbReference type="EMBL" id="MQWB01000001">
    <property type="protein sequence ID" value="OZC02988.1"/>
    <property type="molecule type" value="Genomic_DNA"/>
</dbReference>
<evidence type="ECO:0000256" key="8">
    <source>
        <dbReference type="ARBA" id="ARBA00022857"/>
    </source>
</evidence>
<evidence type="ECO:0000256" key="10">
    <source>
        <dbReference type="ARBA" id="ARBA00023239"/>
    </source>
</evidence>
<comment type="caution">
    <text evidence="13">The sequence shown here is derived from an EMBL/GenBank/DDBJ whole genome shotgun (WGS) entry which is preliminary data.</text>
</comment>
<evidence type="ECO:0000256" key="11">
    <source>
        <dbReference type="HAMAP-Rule" id="MF_00300"/>
    </source>
</evidence>
<proteinExistence type="inferred from homology"/>
<evidence type="ECO:0000256" key="12">
    <source>
        <dbReference type="RuleBase" id="RU000605"/>
    </source>
</evidence>
<dbReference type="GO" id="GO:0005829">
    <property type="term" value="C:cytosol"/>
    <property type="evidence" value="ECO:0007669"/>
    <property type="project" value="TreeGrafter"/>
</dbReference>
<comment type="pathway">
    <text evidence="1 11 12">Metabolic intermediate biosynthesis; chorismate biosynthesis; chorismate from D-erythrose 4-phosphate and phosphoenolpyruvate: step 7/7.</text>
</comment>
<gene>
    <name evidence="11" type="primary">aroC</name>
    <name evidence="13" type="ORF">BSZ36_08395</name>
</gene>
<keyword evidence="4 11" id="KW-0028">Amino-acid biosynthesis</keyword>
<dbReference type="GO" id="GO:0004107">
    <property type="term" value="F:chorismate synthase activity"/>
    <property type="evidence" value="ECO:0007669"/>
    <property type="project" value="UniProtKB-UniRule"/>
</dbReference>
<name>A0A259TZH7_9BACT</name>
<evidence type="ECO:0000256" key="3">
    <source>
        <dbReference type="ARBA" id="ARBA00013036"/>
    </source>
</evidence>
<comment type="catalytic activity">
    <reaction evidence="11 12">
        <text>5-O-(1-carboxyvinyl)-3-phosphoshikimate = chorismate + phosphate</text>
        <dbReference type="Rhea" id="RHEA:21020"/>
        <dbReference type="ChEBI" id="CHEBI:29748"/>
        <dbReference type="ChEBI" id="CHEBI:43474"/>
        <dbReference type="ChEBI" id="CHEBI:57701"/>
        <dbReference type="EC" id="4.2.3.5"/>
    </reaction>
</comment>
<keyword evidence="5 11" id="KW-0285">Flavoprotein</keyword>
<dbReference type="InParanoid" id="A0A259TZH7"/>
<feature type="binding site" evidence="11">
    <location>
        <position position="40"/>
    </location>
    <ligand>
        <name>NADP(+)</name>
        <dbReference type="ChEBI" id="CHEBI:58349"/>
    </ligand>
</feature>
<dbReference type="EC" id="4.2.3.5" evidence="3 11"/>
<keyword evidence="8 11" id="KW-0521">NADP</keyword>
<feature type="binding site" evidence="11">
    <location>
        <begin position="138"/>
        <end position="140"/>
    </location>
    <ligand>
        <name>FMN</name>
        <dbReference type="ChEBI" id="CHEBI:58210"/>
    </ligand>
</feature>
<dbReference type="PIRSF" id="PIRSF001456">
    <property type="entry name" value="Chorismate_synth"/>
    <property type="match status" value="1"/>
</dbReference>
<comment type="cofactor">
    <cofactor evidence="11 12">
        <name>FMNH2</name>
        <dbReference type="ChEBI" id="CHEBI:57618"/>
    </cofactor>
    <text evidence="11 12">Reduced FMN (FMNH(2)).</text>
</comment>
<evidence type="ECO:0000256" key="2">
    <source>
        <dbReference type="ARBA" id="ARBA00008014"/>
    </source>
</evidence>
<feature type="binding site" evidence="11">
    <location>
        <begin position="330"/>
        <end position="334"/>
    </location>
    <ligand>
        <name>FMN</name>
        <dbReference type="ChEBI" id="CHEBI:58210"/>
    </ligand>
</feature>
<dbReference type="HAMAP" id="MF_00300">
    <property type="entry name" value="Chorismate_synth"/>
    <property type="match status" value="1"/>
</dbReference>
<comment type="subunit">
    <text evidence="11">Homotetramer.</text>
</comment>
<dbReference type="FunCoup" id="A0A259TZH7">
    <property type="interactions" value="454"/>
</dbReference>
<dbReference type="UniPathway" id="UPA00053">
    <property type="reaction ID" value="UER00090"/>
</dbReference>
<protein>
    <recommendedName>
        <fullName evidence="3 11">Chorismate synthase</fullName>
        <shortName evidence="11">CS</shortName>
        <ecNumber evidence="3 11">4.2.3.5</ecNumber>
    </recommendedName>
    <alternativeName>
        <fullName evidence="11">5-enolpyruvylshikimate-3-phosphate phospholyase</fullName>
    </alternativeName>
</protein>
<dbReference type="InterPro" id="IPR020541">
    <property type="entry name" value="Chorismate_synthase_CS"/>
</dbReference>
<evidence type="ECO:0000256" key="1">
    <source>
        <dbReference type="ARBA" id="ARBA00005044"/>
    </source>
</evidence>